<dbReference type="PROSITE" id="PS50928">
    <property type="entry name" value="ABC_TM1"/>
    <property type="match status" value="1"/>
</dbReference>
<evidence type="ECO:0000259" key="9">
    <source>
        <dbReference type="PROSITE" id="PS50928"/>
    </source>
</evidence>
<feature type="domain" description="ABC transmembrane type-1" evidence="9">
    <location>
        <begin position="68"/>
        <end position="256"/>
    </location>
</feature>
<dbReference type="Proteomes" id="UP000581135">
    <property type="component" value="Unassembled WGS sequence"/>
</dbReference>
<evidence type="ECO:0000256" key="5">
    <source>
        <dbReference type="ARBA" id="ARBA00022692"/>
    </source>
</evidence>
<proteinExistence type="inferred from homology"/>
<keyword evidence="5 8" id="KW-0812">Transmembrane</keyword>
<dbReference type="InterPro" id="IPR035906">
    <property type="entry name" value="MetI-like_sf"/>
</dbReference>
<name>A0A839SMJ3_9PROT</name>
<dbReference type="AlphaFoldDB" id="A0A839SMJ3"/>
<sequence length="272" mass="29978">MSVTTFEKAGRRWRGGYAFFYLGFLYVPVLFLPLFSLNDSIYIALPLKDLTFKWYATLWTNEQMHAALGNSLKVAVTAAVLSTALAMFAARAFTRYSFRGQRPVLGLVMLPMVMPEIIVGVSLLVLFSQVGIGLGLHSVAVGHTLICLPFAVAVLMSRLEGFDKSLEEASQDLGETGWMTFWRVTFPLVMPGIVASLLLTFTISFDEFIIAFFLSSTEGTLPVFIWSQLRFPNKLPGTLALGALILLSSFFVVALAEWVRRRGSGIGGQTPL</sequence>
<keyword evidence="3 8" id="KW-0813">Transport</keyword>
<evidence type="ECO:0000256" key="2">
    <source>
        <dbReference type="ARBA" id="ARBA00007069"/>
    </source>
</evidence>
<keyword evidence="6 8" id="KW-1133">Transmembrane helix</keyword>
<feature type="transmembrane region" description="Helical" evidence="8">
    <location>
        <begin position="18"/>
        <end position="37"/>
    </location>
</feature>
<dbReference type="EMBL" id="JACHXA010000001">
    <property type="protein sequence ID" value="MBB3064117.1"/>
    <property type="molecule type" value="Genomic_DNA"/>
</dbReference>
<feature type="transmembrane region" description="Helical" evidence="8">
    <location>
        <begin position="74"/>
        <end position="93"/>
    </location>
</feature>
<feature type="transmembrane region" description="Helical" evidence="8">
    <location>
        <begin position="235"/>
        <end position="256"/>
    </location>
</feature>
<feature type="transmembrane region" description="Helical" evidence="8">
    <location>
        <begin position="134"/>
        <end position="156"/>
    </location>
</feature>
<protein>
    <submittedName>
        <fullName evidence="10">Spermidine/putrescine transport system permease protein</fullName>
    </submittedName>
</protein>
<evidence type="ECO:0000256" key="1">
    <source>
        <dbReference type="ARBA" id="ARBA00004651"/>
    </source>
</evidence>
<dbReference type="GO" id="GO:0005886">
    <property type="term" value="C:plasma membrane"/>
    <property type="evidence" value="ECO:0007669"/>
    <property type="project" value="UniProtKB-SubCell"/>
</dbReference>
<dbReference type="Gene3D" id="1.10.3720.10">
    <property type="entry name" value="MetI-like"/>
    <property type="match status" value="1"/>
</dbReference>
<keyword evidence="11" id="KW-1185">Reference proteome</keyword>
<dbReference type="InterPro" id="IPR000515">
    <property type="entry name" value="MetI-like"/>
</dbReference>
<organism evidence="10 11">
    <name type="scientific">Limibacillus halophilus</name>
    <dbReference type="NCBI Taxonomy" id="1579333"/>
    <lineage>
        <taxon>Bacteria</taxon>
        <taxon>Pseudomonadati</taxon>
        <taxon>Pseudomonadota</taxon>
        <taxon>Alphaproteobacteria</taxon>
        <taxon>Rhodospirillales</taxon>
        <taxon>Rhodovibrionaceae</taxon>
        <taxon>Limibacillus</taxon>
    </lineage>
</organism>
<reference evidence="10 11" key="1">
    <citation type="submission" date="2020-08" db="EMBL/GenBank/DDBJ databases">
        <title>Genomic Encyclopedia of Type Strains, Phase III (KMG-III): the genomes of soil and plant-associated and newly described type strains.</title>
        <authorList>
            <person name="Whitman W."/>
        </authorList>
    </citation>
    <scope>NUCLEOTIDE SEQUENCE [LARGE SCALE GENOMIC DNA]</scope>
    <source>
        <strain evidence="10 11">CECT 8803</strain>
    </source>
</reference>
<evidence type="ECO:0000256" key="8">
    <source>
        <dbReference type="RuleBase" id="RU363032"/>
    </source>
</evidence>
<evidence type="ECO:0000313" key="10">
    <source>
        <dbReference type="EMBL" id="MBB3064117.1"/>
    </source>
</evidence>
<dbReference type="Pfam" id="PF00528">
    <property type="entry name" value="BPD_transp_1"/>
    <property type="match status" value="1"/>
</dbReference>
<evidence type="ECO:0000256" key="3">
    <source>
        <dbReference type="ARBA" id="ARBA00022448"/>
    </source>
</evidence>
<keyword evidence="4" id="KW-1003">Cell membrane</keyword>
<feature type="transmembrane region" description="Helical" evidence="8">
    <location>
        <begin position="105"/>
        <end position="128"/>
    </location>
</feature>
<gene>
    <name evidence="10" type="ORF">FHR98_000382</name>
</gene>
<feature type="transmembrane region" description="Helical" evidence="8">
    <location>
        <begin position="188"/>
        <end position="215"/>
    </location>
</feature>
<comment type="similarity">
    <text evidence="2">Belongs to the binding-protein-dependent transport system permease family. CysTW subfamily.</text>
</comment>
<evidence type="ECO:0000313" key="11">
    <source>
        <dbReference type="Proteomes" id="UP000581135"/>
    </source>
</evidence>
<dbReference type="PANTHER" id="PTHR43848:SF2">
    <property type="entry name" value="PUTRESCINE TRANSPORT SYSTEM PERMEASE PROTEIN POTI"/>
    <property type="match status" value="1"/>
</dbReference>
<comment type="caution">
    <text evidence="10">The sequence shown here is derived from an EMBL/GenBank/DDBJ whole genome shotgun (WGS) entry which is preliminary data.</text>
</comment>
<dbReference type="InterPro" id="IPR051789">
    <property type="entry name" value="Bact_Polyamine_Transport"/>
</dbReference>
<dbReference type="GO" id="GO:0055085">
    <property type="term" value="P:transmembrane transport"/>
    <property type="evidence" value="ECO:0007669"/>
    <property type="project" value="InterPro"/>
</dbReference>
<accession>A0A839SMJ3</accession>
<evidence type="ECO:0000256" key="7">
    <source>
        <dbReference type="ARBA" id="ARBA00023136"/>
    </source>
</evidence>
<dbReference type="RefSeq" id="WP_183414929.1">
    <property type="nucleotide sequence ID" value="NZ_JACHXA010000001.1"/>
</dbReference>
<evidence type="ECO:0000256" key="6">
    <source>
        <dbReference type="ARBA" id="ARBA00022989"/>
    </source>
</evidence>
<dbReference type="CDD" id="cd06261">
    <property type="entry name" value="TM_PBP2"/>
    <property type="match status" value="1"/>
</dbReference>
<evidence type="ECO:0000256" key="4">
    <source>
        <dbReference type="ARBA" id="ARBA00022475"/>
    </source>
</evidence>
<dbReference type="PANTHER" id="PTHR43848">
    <property type="entry name" value="PUTRESCINE TRANSPORT SYSTEM PERMEASE PROTEIN POTI"/>
    <property type="match status" value="1"/>
</dbReference>
<dbReference type="SUPFAM" id="SSF161098">
    <property type="entry name" value="MetI-like"/>
    <property type="match status" value="1"/>
</dbReference>
<keyword evidence="7 8" id="KW-0472">Membrane</keyword>
<comment type="subcellular location">
    <subcellularLocation>
        <location evidence="1 8">Cell membrane</location>
        <topology evidence="1 8">Multi-pass membrane protein</topology>
    </subcellularLocation>
</comment>